<dbReference type="AlphaFoldDB" id="A0A9D1JJV1"/>
<dbReference type="SUPFAM" id="SSF102114">
    <property type="entry name" value="Radical SAM enzymes"/>
    <property type="match status" value="1"/>
</dbReference>
<gene>
    <name evidence="1" type="ORF">IAB44_04195</name>
</gene>
<sequence>MEDEFRIADYVSSLLGESQLIRREKQGQGIHVPMFLDACITNHGNLQSAGRYGHKSYQSEPAFPEEKRYLQAADWDDVFFDAERLGIRIVFLSGGEPLMRRCILEKAANHHRIFFPVVTNGSLLDASYMDFLVKNRNLVPMLKIGPDMDVAQTAQHSFLYGRLMQCMELLRMRRIVFGVSICVTHYNYRRILTKAYLNELYRRGCSVVLYEEYVPESPEKEGLGLSPVVRDYVEETLERMQNDFPELLMTMLPKTETEANRSILLREGCFRIDPTGVVHTGPNRCDGTLNVFELPLQEILKDSLYQCFQAARPVRPEMPGYVSYKNAFAG</sequence>
<dbReference type="InterPro" id="IPR058240">
    <property type="entry name" value="rSAM_sf"/>
</dbReference>
<name>A0A9D1JJV1_9FIRM</name>
<proteinExistence type="predicted"/>
<evidence type="ECO:0000313" key="2">
    <source>
        <dbReference type="Proteomes" id="UP000823935"/>
    </source>
</evidence>
<accession>A0A9D1JJV1</accession>
<comment type="caution">
    <text evidence="1">The sequence shown here is derived from an EMBL/GenBank/DDBJ whole genome shotgun (WGS) entry which is preliminary data.</text>
</comment>
<evidence type="ECO:0000313" key="1">
    <source>
        <dbReference type="EMBL" id="HIS30739.1"/>
    </source>
</evidence>
<dbReference type="Proteomes" id="UP000823935">
    <property type="component" value="Unassembled WGS sequence"/>
</dbReference>
<reference evidence="1" key="2">
    <citation type="journal article" date="2021" name="PeerJ">
        <title>Extensive microbial diversity within the chicken gut microbiome revealed by metagenomics and culture.</title>
        <authorList>
            <person name="Gilroy R."/>
            <person name="Ravi A."/>
            <person name="Getino M."/>
            <person name="Pursley I."/>
            <person name="Horton D.L."/>
            <person name="Alikhan N.F."/>
            <person name="Baker D."/>
            <person name="Gharbi K."/>
            <person name="Hall N."/>
            <person name="Watson M."/>
            <person name="Adriaenssens E.M."/>
            <person name="Foster-Nyarko E."/>
            <person name="Jarju S."/>
            <person name="Secka A."/>
            <person name="Antonio M."/>
            <person name="Oren A."/>
            <person name="Chaudhuri R.R."/>
            <person name="La Ragione R."/>
            <person name="Hildebrand F."/>
            <person name="Pallen M.J."/>
        </authorList>
    </citation>
    <scope>NUCLEOTIDE SEQUENCE</scope>
    <source>
        <strain evidence="1">CHK190-19873</strain>
    </source>
</reference>
<dbReference type="InterPro" id="IPR013785">
    <property type="entry name" value="Aldolase_TIM"/>
</dbReference>
<dbReference type="EMBL" id="DVIQ01000023">
    <property type="protein sequence ID" value="HIS30739.1"/>
    <property type="molecule type" value="Genomic_DNA"/>
</dbReference>
<protein>
    <submittedName>
        <fullName evidence="1">Radical SAM protein</fullName>
    </submittedName>
</protein>
<dbReference type="Gene3D" id="3.20.20.70">
    <property type="entry name" value="Aldolase class I"/>
    <property type="match status" value="1"/>
</dbReference>
<organism evidence="1 2">
    <name type="scientific">Candidatus Limivivens intestinipullorum</name>
    <dbReference type="NCBI Taxonomy" id="2840858"/>
    <lineage>
        <taxon>Bacteria</taxon>
        <taxon>Bacillati</taxon>
        <taxon>Bacillota</taxon>
        <taxon>Clostridia</taxon>
        <taxon>Lachnospirales</taxon>
        <taxon>Lachnospiraceae</taxon>
        <taxon>Lachnospiraceae incertae sedis</taxon>
        <taxon>Candidatus Limivivens</taxon>
    </lineage>
</organism>
<dbReference type="PANTHER" id="PTHR43524">
    <property type="entry name" value="RADICAL SAM SUPERFAMILY PROTEIN"/>
    <property type="match status" value="1"/>
</dbReference>
<dbReference type="PANTHER" id="PTHR43524:SF1">
    <property type="entry name" value="RADICAL SAM SUPERFAMILY PROTEIN"/>
    <property type="match status" value="1"/>
</dbReference>
<reference evidence="1" key="1">
    <citation type="submission" date="2020-10" db="EMBL/GenBank/DDBJ databases">
        <authorList>
            <person name="Gilroy R."/>
        </authorList>
    </citation>
    <scope>NUCLEOTIDE SEQUENCE</scope>
    <source>
        <strain evidence="1">CHK190-19873</strain>
    </source>
</reference>